<dbReference type="Proteomes" id="UP000189632">
    <property type="component" value="Chromosome"/>
</dbReference>
<evidence type="ECO:0000313" key="2">
    <source>
        <dbReference type="Proteomes" id="UP000189632"/>
    </source>
</evidence>
<evidence type="ECO:0000313" key="1">
    <source>
        <dbReference type="EMBL" id="AQT47617.1"/>
    </source>
</evidence>
<keyword evidence="2" id="KW-1185">Reference proteome</keyword>
<name>A0A1U9MI46_9HYPH</name>
<protein>
    <submittedName>
        <fullName evidence="1">Uncharacterized protein</fullName>
    </submittedName>
</protein>
<gene>
    <name evidence="1" type="ORF">BBC0122_015120</name>
</gene>
<accession>A0A1U9MI46</accession>
<reference evidence="1 2" key="1">
    <citation type="submission" date="2016-11" db="EMBL/GenBank/DDBJ databases">
        <title>Comparative genomics of Bartonella apis.</title>
        <authorList>
            <person name="Engel P."/>
        </authorList>
    </citation>
    <scope>NUCLEOTIDE SEQUENCE [LARGE SCALE GENOMIC DNA]</scope>
    <source>
        <strain evidence="1 2">BBC0122</strain>
    </source>
</reference>
<proteinExistence type="predicted"/>
<organism evidence="1 2">
    <name type="scientific">Bartonella choladocola</name>
    <dbReference type="NCBI Taxonomy" id="2750995"/>
    <lineage>
        <taxon>Bacteria</taxon>
        <taxon>Pseudomonadati</taxon>
        <taxon>Pseudomonadota</taxon>
        <taxon>Alphaproteobacteria</taxon>
        <taxon>Hyphomicrobiales</taxon>
        <taxon>Bartonellaceae</taxon>
        <taxon>Bartonella</taxon>
    </lineage>
</organism>
<dbReference type="KEGG" id="bapi:BBC0122_015120"/>
<dbReference type="AlphaFoldDB" id="A0A1U9MI46"/>
<dbReference type="EMBL" id="CP015625">
    <property type="protein sequence ID" value="AQT47617.1"/>
    <property type="molecule type" value="Genomic_DNA"/>
</dbReference>
<sequence length="33" mass="3661">MVREGDLSEIGDLSGVIGDMLMLKACWQFISFV</sequence>